<dbReference type="Proteomes" id="UP000023152">
    <property type="component" value="Unassembled WGS sequence"/>
</dbReference>
<name>X6P731_RETFI</name>
<protein>
    <submittedName>
        <fullName evidence="2">Cyclic nucleotide-binding domain containing protein</fullName>
    </submittedName>
</protein>
<evidence type="ECO:0000313" key="3">
    <source>
        <dbReference type="Proteomes" id="UP000023152"/>
    </source>
</evidence>
<evidence type="ECO:0000313" key="2">
    <source>
        <dbReference type="EMBL" id="ETO34350.1"/>
    </source>
</evidence>
<comment type="caution">
    <text evidence="2">The sequence shown here is derived from an EMBL/GenBank/DDBJ whole genome shotgun (WGS) entry which is preliminary data.</text>
</comment>
<dbReference type="EMBL" id="ASPP01002645">
    <property type="protein sequence ID" value="ETO34350.1"/>
    <property type="molecule type" value="Genomic_DNA"/>
</dbReference>
<proteinExistence type="predicted"/>
<keyword evidence="3" id="KW-1185">Reference proteome</keyword>
<evidence type="ECO:0000256" key="1">
    <source>
        <dbReference type="SAM" id="Coils"/>
    </source>
</evidence>
<dbReference type="AlphaFoldDB" id="X6P731"/>
<organism evidence="2 3">
    <name type="scientific">Reticulomyxa filosa</name>
    <dbReference type="NCBI Taxonomy" id="46433"/>
    <lineage>
        <taxon>Eukaryota</taxon>
        <taxon>Sar</taxon>
        <taxon>Rhizaria</taxon>
        <taxon>Retaria</taxon>
        <taxon>Foraminifera</taxon>
        <taxon>Monothalamids</taxon>
        <taxon>Reticulomyxidae</taxon>
        <taxon>Reticulomyxa</taxon>
    </lineage>
</organism>
<keyword evidence="1" id="KW-0175">Coiled coil</keyword>
<accession>X6P731</accession>
<reference evidence="2 3" key="1">
    <citation type="journal article" date="2013" name="Curr. Biol.">
        <title>The Genome of the Foraminiferan Reticulomyxa filosa.</title>
        <authorList>
            <person name="Glockner G."/>
            <person name="Hulsmann N."/>
            <person name="Schleicher M."/>
            <person name="Noegel A.A."/>
            <person name="Eichinger L."/>
            <person name="Gallinger C."/>
            <person name="Pawlowski J."/>
            <person name="Sierra R."/>
            <person name="Euteneuer U."/>
            <person name="Pillet L."/>
            <person name="Moustafa A."/>
            <person name="Platzer M."/>
            <person name="Groth M."/>
            <person name="Szafranski K."/>
            <person name="Schliwa M."/>
        </authorList>
    </citation>
    <scope>NUCLEOTIDE SEQUENCE [LARGE SCALE GENOMIC DNA]</scope>
</reference>
<gene>
    <name evidence="2" type="ORF">RFI_02746</name>
</gene>
<sequence>ILHPLQTKLENFASKYYNGNNFFFDRDCNDSKNQLALVIDSDEGDIIQETQITEVQLSPLQLNVLSQNNKYKQLHNEKVEVGIRTKLQNQEENHRNEIKTLIEKHEKDKNELIKKIIQLTESNARLSVKMEMFDEIHELKLKNFAMSYMGNTIQ</sequence>
<feature type="non-terminal residue" evidence="2">
    <location>
        <position position="1"/>
    </location>
</feature>
<feature type="coiled-coil region" evidence="1">
    <location>
        <begin position="84"/>
        <end position="122"/>
    </location>
</feature>